<comment type="caution">
    <text evidence="1">The sequence shown here is derived from an EMBL/GenBank/DDBJ whole genome shotgun (WGS) entry which is preliminary data.</text>
</comment>
<proteinExistence type="predicted"/>
<dbReference type="EMBL" id="PFLC01000017">
    <property type="protein sequence ID" value="PIY63077.1"/>
    <property type="molecule type" value="Genomic_DNA"/>
</dbReference>
<accession>A0A2M7QAH9</accession>
<dbReference type="Proteomes" id="UP000230973">
    <property type="component" value="Unassembled WGS sequence"/>
</dbReference>
<protein>
    <submittedName>
        <fullName evidence="1">Uncharacterized protein</fullName>
    </submittedName>
</protein>
<organism evidence="1 2">
    <name type="scientific">Candidatus Uhrbacteria bacterium CG_4_10_14_0_8_um_filter_58_22</name>
    <dbReference type="NCBI Taxonomy" id="1975029"/>
    <lineage>
        <taxon>Bacteria</taxon>
        <taxon>Candidatus Uhriibacteriota</taxon>
    </lineage>
</organism>
<name>A0A2M7QAH9_9BACT</name>
<dbReference type="AlphaFoldDB" id="A0A2M7QAH9"/>
<evidence type="ECO:0000313" key="2">
    <source>
        <dbReference type="Proteomes" id="UP000230973"/>
    </source>
</evidence>
<evidence type="ECO:0000313" key="1">
    <source>
        <dbReference type="EMBL" id="PIY63077.1"/>
    </source>
</evidence>
<sequence>MQVLSDMMAVCLRFLIAYPGVLPEDPDSDTGLVGGGPLHFYFRVPGSHFKLDGFSPDSYFNLGLNRLVSKLSEILEFTLDRTSWPFEESMVPKLNANQGVSDSWMIKAVRRHDQETIGLLPIYLVHLVTSHEGKGRKHELLIVPFLK</sequence>
<gene>
    <name evidence="1" type="ORF">COY93_01435</name>
</gene>
<reference evidence="2" key="1">
    <citation type="submission" date="2017-09" db="EMBL/GenBank/DDBJ databases">
        <title>Depth-based differentiation of microbial function through sediment-hosted aquifers and enrichment of novel symbionts in the deep terrestrial subsurface.</title>
        <authorList>
            <person name="Probst A.J."/>
            <person name="Ladd B."/>
            <person name="Jarett J.K."/>
            <person name="Geller-Mcgrath D.E."/>
            <person name="Sieber C.M.K."/>
            <person name="Emerson J.B."/>
            <person name="Anantharaman K."/>
            <person name="Thomas B.C."/>
            <person name="Malmstrom R."/>
            <person name="Stieglmeier M."/>
            <person name="Klingl A."/>
            <person name="Woyke T."/>
            <person name="Ryan C.M."/>
            <person name="Banfield J.F."/>
        </authorList>
    </citation>
    <scope>NUCLEOTIDE SEQUENCE [LARGE SCALE GENOMIC DNA]</scope>
</reference>